<dbReference type="AlphaFoldDB" id="F0WYM6"/>
<accession>F0WYM6</accession>
<protein>
    <submittedName>
        <fullName evidence="1">AlNc14C391G11289 protein</fullName>
    </submittedName>
</protein>
<reference evidence="1" key="1">
    <citation type="journal article" date="2011" name="PLoS Biol.">
        <title>Gene gain and loss during evolution of obligate parasitism in the white rust pathogen of Arabidopsis thaliana.</title>
        <authorList>
            <person name="Kemen E."/>
            <person name="Gardiner A."/>
            <person name="Schultz-Larsen T."/>
            <person name="Kemen A.C."/>
            <person name="Balmuth A.L."/>
            <person name="Robert-Seilaniantz A."/>
            <person name="Bailey K."/>
            <person name="Holub E."/>
            <person name="Studholme D.J."/>
            <person name="Maclean D."/>
            <person name="Jones J.D."/>
        </authorList>
    </citation>
    <scope>NUCLEOTIDE SEQUENCE</scope>
</reference>
<evidence type="ECO:0000313" key="1">
    <source>
        <dbReference type="EMBL" id="CCA26585.1"/>
    </source>
</evidence>
<dbReference type="EMBL" id="FR824434">
    <property type="protein sequence ID" value="CCA26585.1"/>
    <property type="molecule type" value="Genomic_DNA"/>
</dbReference>
<reference evidence="1" key="2">
    <citation type="submission" date="2011-02" db="EMBL/GenBank/DDBJ databases">
        <authorList>
            <person name="MacLean D."/>
        </authorList>
    </citation>
    <scope>NUCLEOTIDE SEQUENCE</scope>
</reference>
<proteinExistence type="predicted"/>
<dbReference type="HOGENOM" id="CLU_1963663_0_0_1"/>
<sequence>MMFAFTKKGKSTTSRCAGHDTNMNFIEKMVRFTPVVQSPFRHYIITSMNSAYRKQSKLLTKYRDSKGVLISSSGRFVVNVYKTGVRTWQSVNTAFTADGLFSSRSAYEGPIDPALLPRLSKRGHYAHGI</sequence>
<name>F0WYM6_9STRA</name>
<organism evidence="1">
    <name type="scientific">Albugo laibachii Nc14</name>
    <dbReference type="NCBI Taxonomy" id="890382"/>
    <lineage>
        <taxon>Eukaryota</taxon>
        <taxon>Sar</taxon>
        <taxon>Stramenopiles</taxon>
        <taxon>Oomycota</taxon>
        <taxon>Peronosporomycetes</taxon>
        <taxon>Albuginales</taxon>
        <taxon>Albuginaceae</taxon>
        <taxon>Albugo</taxon>
    </lineage>
</organism>
<gene>
    <name evidence="1" type="primary">AlNc14C391G11289</name>
    <name evidence="1" type="ORF">ALNC14_127290</name>
</gene>